<feature type="site" description="Important for catalysis" evidence="14">
    <location>
        <position position="144"/>
    </location>
</feature>
<keyword evidence="12 14" id="KW-0464">Manganese</keyword>
<accession>A0A0G1FM91</accession>
<keyword evidence="11 14" id="KW-0520">NAD</keyword>
<evidence type="ECO:0000256" key="14">
    <source>
        <dbReference type="HAMAP-Rule" id="MF_01033"/>
    </source>
</evidence>
<protein>
    <recommendedName>
        <fullName evidence="14">3-isopropylmalate dehydrogenase</fullName>
        <ecNumber evidence="14">1.1.1.85</ecNumber>
    </recommendedName>
    <alternativeName>
        <fullName evidence="14">3-IPM-DH</fullName>
    </alternativeName>
    <alternativeName>
        <fullName evidence="14">Beta-IPM dehydrogenase</fullName>
        <shortName evidence="14">IMDH</shortName>
    </alternativeName>
</protein>
<comment type="catalytic activity">
    <reaction evidence="1 14 15">
        <text>(2R,3S)-3-isopropylmalate + NAD(+) = 4-methyl-2-oxopentanoate + CO2 + NADH</text>
        <dbReference type="Rhea" id="RHEA:32271"/>
        <dbReference type="ChEBI" id="CHEBI:16526"/>
        <dbReference type="ChEBI" id="CHEBI:17865"/>
        <dbReference type="ChEBI" id="CHEBI:35121"/>
        <dbReference type="ChEBI" id="CHEBI:57540"/>
        <dbReference type="ChEBI" id="CHEBI:57945"/>
        <dbReference type="EC" id="1.1.1.85"/>
    </reaction>
</comment>
<dbReference type="Proteomes" id="UP000034894">
    <property type="component" value="Unassembled WGS sequence"/>
</dbReference>
<dbReference type="PROSITE" id="PS00470">
    <property type="entry name" value="IDH_IMDH"/>
    <property type="match status" value="1"/>
</dbReference>
<keyword evidence="13 14" id="KW-0100">Branched-chain amino acid biosynthesis</keyword>
<comment type="function">
    <text evidence="14 15">Catalyzes the oxidation of 3-carboxy-2-hydroxy-4-methylpentanoate (3-isopropylmalate) to 3-carboxy-4-methyl-2-oxopentanoate. The product decarboxylates to 4-methyl-2 oxopentanoate.</text>
</comment>
<dbReference type="FunFam" id="3.40.718.10:FF:000006">
    <property type="entry name" value="3-isopropylmalate dehydrogenase"/>
    <property type="match status" value="1"/>
</dbReference>
<reference evidence="17 18" key="1">
    <citation type="journal article" date="2015" name="Nature">
        <title>rRNA introns, odd ribosomes, and small enigmatic genomes across a large radiation of phyla.</title>
        <authorList>
            <person name="Brown C.T."/>
            <person name="Hug L.A."/>
            <person name="Thomas B.C."/>
            <person name="Sharon I."/>
            <person name="Castelle C.J."/>
            <person name="Singh A."/>
            <person name="Wilkins M.J."/>
            <person name="Williams K.H."/>
            <person name="Banfield J.F."/>
        </authorList>
    </citation>
    <scope>NUCLEOTIDE SEQUENCE [LARGE SCALE GENOMIC DNA]</scope>
</reference>
<keyword evidence="10 14" id="KW-0560">Oxidoreductase</keyword>
<keyword evidence="14" id="KW-0963">Cytoplasm</keyword>
<comment type="caution">
    <text evidence="17">The sequence shown here is derived from an EMBL/GenBank/DDBJ whole genome shotgun (WGS) entry which is preliminary data.</text>
</comment>
<dbReference type="GO" id="GO:0005829">
    <property type="term" value="C:cytosol"/>
    <property type="evidence" value="ECO:0007669"/>
    <property type="project" value="TreeGrafter"/>
</dbReference>
<evidence type="ECO:0000256" key="11">
    <source>
        <dbReference type="ARBA" id="ARBA00023027"/>
    </source>
</evidence>
<dbReference type="SMART" id="SM01329">
    <property type="entry name" value="Iso_dh"/>
    <property type="match status" value="1"/>
</dbReference>
<dbReference type="GO" id="GO:0000287">
    <property type="term" value="F:magnesium ion binding"/>
    <property type="evidence" value="ECO:0007669"/>
    <property type="project" value="InterPro"/>
</dbReference>
<evidence type="ECO:0000313" key="18">
    <source>
        <dbReference type="Proteomes" id="UP000034894"/>
    </source>
</evidence>
<feature type="binding site" evidence="14">
    <location>
        <position position="109"/>
    </location>
    <ligand>
        <name>substrate</name>
    </ligand>
</feature>
<comment type="subcellular location">
    <subcellularLocation>
        <location evidence="14">Cytoplasm</location>
    </subcellularLocation>
</comment>
<dbReference type="PANTHER" id="PTHR42979:SF1">
    <property type="entry name" value="3-ISOPROPYLMALATE DEHYDROGENASE"/>
    <property type="match status" value="1"/>
</dbReference>
<keyword evidence="7 14" id="KW-0028">Amino-acid biosynthesis</keyword>
<keyword evidence="6 14" id="KW-0432">Leucine biosynthesis</keyword>
<feature type="domain" description="Isopropylmalate dehydrogenase-like" evidence="16">
    <location>
        <begin position="6"/>
        <end position="355"/>
    </location>
</feature>
<dbReference type="GO" id="GO:0003862">
    <property type="term" value="F:3-isopropylmalate dehydrogenase activity"/>
    <property type="evidence" value="ECO:0007669"/>
    <property type="project" value="UniProtKB-UniRule"/>
</dbReference>
<evidence type="ECO:0000256" key="10">
    <source>
        <dbReference type="ARBA" id="ARBA00023002"/>
    </source>
</evidence>
<dbReference type="EMBL" id="LCFP01000012">
    <property type="protein sequence ID" value="KKS96101.1"/>
    <property type="molecule type" value="Genomic_DNA"/>
</dbReference>
<evidence type="ECO:0000256" key="7">
    <source>
        <dbReference type="ARBA" id="ARBA00022605"/>
    </source>
</evidence>
<dbReference type="SUPFAM" id="SSF53659">
    <property type="entry name" value="Isocitrate/Isopropylmalate dehydrogenase-like"/>
    <property type="match status" value="1"/>
</dbReference>
<evidence type="ECO:0000313" key="17">
    <source>
        <dbReference type="EMBL" id="KKS96101.1"/>
    </source>
</evidence>
<evidence type="ECO:0000256" key="12">
    <source>
        <dbReference type="ARBA" id="ARBA00023211"/>
    </source>
</evidence>
<dbReference type="STRING" id="1618443.UV73_C0012G0129"/>
<proteinExistence type="inferred from homology"/>
<dbReference type="PATRIC" id="fig|1618443.3.peg.1454"/>
<evidence type="ECO:0000256" key="6">
    <source>
        <dbReference type="ARBA" id="ARBA00022430"/>
    </source>
</evidence>
<name>A0A0G1FM91_9BACT</name>
<comment type="cofactor">
    <cofactor evidence="2">
        <name>Mn(2+)</name>
        <dbReference type="ChEBI" id="CHEBI:29035"/>
    </cofactor>
</comment>
<evidence type="ECO:0000259" key="16">
    <source>
        <dbReference type="SMART" id="SM01329"/>
    </source>
</evidence>
<sequence length="361" mass="39551">MKKTYKIAVLPGDGVGPEVTAQSVKVLETVSEKYGHDFVFKEGLIGAAAIVKTKNPLPEETLELCRRSDAVLFGAVGDPMFDNNPGAKIRPEQGLLKLRKSLNLFANLRPVKVYPDLMDLSPLKNDRIKHVDLLVVRELTGGIYFGEPRKRKDGGTTAIDTSVYMKSEIERAAKIAFDLAMRRKKKVTSVDKANVLETSRLWRKTVGEVAVKYPAVVLTHLFVDNAAMQIIKRPADFDVILTENMFGDILTDEASVIAGSIGLLPSASIGDEYALYEPIHGAFNRAAGKNIANPIGAILSDAMMLKISFHLQKEASAIEGAVEKFISDGFRTMDIADKNTHRSKILGTGETGNKISVYIFN</sequence>
<dbReference type="PANTHER" id="PTHR42979">
    <property type="entry name" value="3-ISOPROPYLMALATE DEHYDROGENASE"/>
    <property type="match status" value="1"/>
</dbReference>
<dbReference type="AlphaFoldDB" id="A0A0G1FM91"/>
<dbReference type="UniPathway" id="UPA00048">
    <property type="reaction ID" value="UER00072"/>
</dbReference>
<dbReference type="HAMAP" id="MF_01033">
    <property type="entry name" value="LeuB_type1"/>
    <property type="match status" value="1"/>
</dbReference>
<comment type="pathway">
    <text evidence="3 14 15">Amino-acid biosynthesis; L-leucine biosynthesis; L-leucine from 3-methyl-2-oxobutanoate: step 3/4.</text>
</comment>
<dbReference type="GO" id="GO:0051287">
    <property type="term" value="F:NAD binding"/>
    <property type="evidence" value="ECO:0007669"/>
    <property type="project" value="InterPro"/>
</dbReference>
<keyword evidence="8 14" id="KW-0479">Metal-binding</keyword>
<comment type="caution">
    <text evidence="14">Lacks conserved residue(s) required for the propagation of feature annotation.</text>
</comment>
<dbReference type="Pfam" id="PF00180">
    <property type="entry name" value="Iso_dh"/>
    <property type="match status" value="1"/>
</dbReference>
<dbReference type="InterPro" id="IPR004429">
    <property type="entry name" value="Isopropylmalate_DH"/>
</dbReference>
<feature type="site" description="Important for catalysis" evidence="14">
    <location>
        <position position="192"/>
    </location>
</feature>
<feature type="binding site" evidence="14">
    <location>
        <position position="248"/>
    </location>
    <ligand>
        <name>Mg(2+)</name>
        <dbReference type="ChEBI" id="CHEBI:18420"/>
    </ligand>
</feature>
<dbReference type="NCBIfam" id="TIGR00169">
    <property type="entry name" value="leuB"/>
    <property type="match status" value="1"/>
</dbReference>
<dbReference type="InterPro" id="IPR024084">
    <property type="entry name" value="IsoPropMal-DH-like_dom"/>
</dbReference>
<feature type="binding site" evidence="14">
    <location>
        <position position="252"/>
    </location>
    <ligand>
        <name>Mg(2+)</name>
        <dbReference type="ChEBI" id="CHEBI:18420"/>
    </ligand>
</feature>
<feature type="binding site" evidence="14">
    <location>
        <position position="224"/>
    </location>
    <ligand>
        <name>Mg(2+)</name>
        <dbReference type="ChEBI" id="CHEBI:18420"/>
    </ligand>
</feature>
<evidence type="ECO:0000256" key="8">
    <source>
        <dbReference type="ARBA" id="ARBA00022723"/>
    </source>
</evidence>
<evidence type="ECO:0000256" key="1">
    <source>
        <dbReference type="ARBA" id="ARBA00000624"/>
    </source>
</evidence>
<organism evidence="17 18">
    <name type="scientific">Candidatus Gottesmanbacteria bacterium GW2011_GWA2_43_14</name>
    <dbReference type="NCBI Taxonomy" id="1618443"/>
    <lineage>
        <taxon>Bacteria</taxon>
        <taxon>Candidatus Gottesmaniibacteriota</taxon>
    </lineage>
</organism>
<comment type="cofactor">
    <cofactor evidence="14 15">
        <name>Mg(2+)</name>
        <dbReference type="ChEBI" id="CHEBI:18420"/>
    </cofactor>
    <cofactor evidence="14 15">
        <name>Mn(2+)</name>
        <dbReference type="ChEBI" id="CHEBI:29035"/>
    </cofactor>
    <text evidence="14 15">Binds 1 Mg(2+) or Mn(2+) ion per subunit.</text>
</comment>
<dbReference type="GO" id="GO:0009098">
    <property type="term" value="P:L-leucine biosynthetic process"/>
    <property type="evidence" value="ECO:0007669"/>
    <property type="project" value="UniProtKB-UniRule"/>
</dbReference>
<evidence type="ECO:0000256" key="4">
    <source>
        <dbReference type="ARBA" id="ARBA00008319"/>
    </source>
</evidence>
<dbReference type="Gene3D" id="3.40.718.10">
    <property type="entry name" value="Isopropylmalate Dehydrogenase"/>
    <property type="match status" value="1"/>
</dbReference>
<evidence type="ECO:0000256" key="13">
    <source>
        <dbReference type="ARBA" id="ARBA00023304"/>
    </source>
</evidence>
<keyword evidence="9 14" id="KW-0460">Magnesium</keyword>
<evidence type="ECO:0000256" key="2">
    <source>
        <dbReference type="ARBA" id="ARBA00001936"/>
    </source>
</evidence>
<feature type="binding site" evidence="14">
    <location>
        <position position="137"/>
    </location>
    <ligand>
        <name>substrate</name>
    </ligand>
</feature>
<gene>
    <name evidence="14" type="primary">leuB</name>
    <name evidence="17" type="ORF">UV73_C0012G0129</name>
</gene>
<evidence type="ECO:0000256" key="5">
    <source>
        <dbReference type="ARBA" id="ARBA00011738"/>
    </source>
</evidence>
<dbReference type="EC" id="1.1.1.85" evidence="14"/>
<evidence type="ECO:0000256" key="15">
    <source>
        <dbReference type="RuleBase" id="RU004445"/>
    </source>
</evidence>
<dbReference type="InterPro" id="IPR019818">
    <property type="entry name" value="IsoCit/isopropylmalate_DH_CS"/>
</dbReference>
<evidence type="ECO:0000256" key="9">
    <source>
        <dbReference type="ARBA" id="ARBA00022842"/>
    </source>
</evidence>
<feature type="binding site" evidence="14">
    <location>
        <position position="224"/>
    </location>
    <ligand>
        <name>substrate</name>
    </ligand>
</feature>
<comment type="subunit">
    <text evidence="5 14 15">Homodimer.</text>
</comment>
<comment type="similarity">
    <text evidence="4 14">Belongs to the isocitrate and isopropylmalate dehydrogenases family. LeuB type 1 subfamily.</text>
</comment>
<feature type="binding site" evidence="14">
    <location>
        <position position="99"/>
    </location>
    <ligand>
        <name>substrate</name>
    </ligand>
</feature>
<evidence type="ECO:0000256" key="3">
    <source>
        <dbReference type="ARBA" id="ARBA00004762"/>
    </source>
</evidence>